<dbReference type="OrthoDB" id="6764281at2759"/>
<evidence type="ECO:0000256" key="4">
    <source>
        <dbReference type="ARBA" id="ARBA00022723"/>
    </source>
</evidence>
<keyword evidence="10" id="KW-0812">Transmembrane</keyword>
<dbReference type="FunFam" id="1.10.630.10:FF:000126">
    <property type="entry name" value="Predicted protein"/>
    <property type="match status" value="1"/>
</dbReference>
<evidence type="ECO:0008006" key="13">
    <source>
        <dbReference type="Google" id="ProtNLM"/>
    </source>
</evidence>
<protein>
    <recommendedName>
        <fullName evidence="13">Cytochrome P450</fullName>
    </recommendedName>
</protein>
<evidence type="ECO:0000256" key="10">
    <source>
        <dbReference type="SAM" id="Phobius"/>
    </source>
</evidence>
<proteinExistence type="inferred from homology"/>
<dbReference type="InterPro" id="IPR002401">
    <property type="entry name" value="Cyt_P450_E_grp-I"/>
</dbReference>
<dbReference type="PRINTS" id="PR00385">
    <property type="entry name" value="P450"/>
</dbReference>
<feature type="transmembrane region" description="Helical" evidence="10">
    <location>
        <begin position="6"/>
        <end position="26"/>
    </location>
</feature>
<dbReference type="PRINTS" id="PR00463">
    <property type="entry name" value="EP450I"/>
</dbReference>
<dbReference type="PANTHER" id="PTHR47951">
    <property type="entry name" value="OS08G0547900 PROTEIN"/>
    <property type="match status" value="1"/>
</dbReference>
<evidence type="ECO:0000256" key="5">
    <source>
        <dbReference type="ARBA" id="ARBA00023002"/>
    </source>
</evidence>
<dbReference type="GO" id="GO:0016705">
    <property type="term" value="F:oxidoreductase activity, acting on paired donors, with incorporation or reduction of molecular oxygen"/>
    <property type="evidence" value="ECO:0007669"/>
    <property type="project" value="InterPro"/>
</dbReference>
<dbReference type="InterPro" id="IPR001128">
    <property type="entry name" value="Cyt_P450"/>
</dbReference>
<dbReference type="PANTHER" id="PTHR47951:SF3">
    <property type="entry name" value="CYTOCHROME P450, FAMILY 706, SUBFAMILY A, POLYPEPTIDE 4"/>
    <property type="match status" value="1"/>
</dbReference>
<evidence type="ECO:0000256" key="6">
    <source>
        <dbReference type="ARBA" id="ARBA00023004"/>
    </source>
</evidence>
<evidence type="ECO:0000256" key="9">
    <source>
        <dbReference type="RuleBase" id="RU000461"/>
    </source>
</evidence>
<keyword evidence="4 8" id="KW-0479">Metal-binding</keyword>
<comment type="caution">
    <text evidence="11">The sequence shown here is derived from an EMBL/GenBank/DDBJ whole genome shotgun (WGS) entry which is preliminary data.</text>
</comment>
<dbReference type="InterPro" id="IPR036396">
    <property type="entry name" value="Cyt_P450_sf"/>
</dbReference>
<dbReference type="Proteomes" id="UP000639772">
    <property type="component" value="Unassembled WGS sequence"/>
</dbReference>
<dbReference type="GO" id="GO:0005506">
    <property type="term" value="F:iron ion binding"/>
    <property type="evidence" value="ECO:0007669"/>
    <property type="project" value="InterPro"/>
</dbReference>
<dbReference type="EMBL" id="JADCNM010000014">
    <property type="protein sequence ID" value="KAG0454320.1"/>
    <property type="molecule type" value="Genomic_DNA"/>
</dbReference>
<sequence length="513" mass="56447">MDLYTAATVAAAVTAIVVYCAALFLLPRRHSPPLPPGPTGLPLLGSLPFLPPDLHTFFARLSATHGPIFSLRLGSKLAVVVSSPSLAKAVLRDHDPTFANRDVPDSARTITYGGIDIVWTPLGPTWRMLRRVCFRELFSPAGLDSIGHLRRREVRAAVHRFGAAAERGEAVDVGQEVFLAVLNVIASMMWSEDESGEAVGMEFRELVGEVTELLGRPNVSDFFPAVAALDLQGIRRKMRGVFKRFDGFFERKIERKRAAMQRRGEGCGGGEEAGKDFLECLLTLEAQGEESDLFTISHVKALLMDMIVGGTDTTANTIEFTLAEMLRRPETIRRAQAELDEVVGDGEAVEESLLPRLHYLSTVIKETLRLHPTLPLMVPHCPTSTCTIGGYSVPAGSRVFVNAWAIHRDPALWENPSDFRPERFAAAEARKWDGSANDFVFLPFGSGRRMCAGTAVAERMMTYSLASLLHAFDWKLPEGEELDLSEKFGIVLKKAKPLRAIPAARLSNPHIYS</sequence>
<feature type="binding site" description="axial binding residue" evidence="8">
    <location>
        <position position="451"/>
    </location>
    <ligand>
        <name>heme</name>
        <dbReference type="ChEBI" id="CHEBI:30413"/>
    </ligand>
    <ligandPart>
        <name>Fe</name>
        <dbReference type="ChEBI" id="CHEBI:18248"/>
    </ligandPart>
</feature>
<dbReference type="Gene3D" id="1.10.630.10">
    <property type="entry name" value="Cytochrome P450"/>
    <property type="match status" value="1"/>
</dbReference>
<keyword evidence="10" id="KW-1133">Transmembrane helix</keyword>
<name>A0A835PKY6_VANPL</name>
<dbReference type="CDD" id="cd11073">
    <property type="entry name" value="CYP76-like"/>
    <property type="match status" value="1"/>
</dbReference>
<keyword evidence="5 9" id="KW-0560">Oxidoreductase</keyword>
<dbReference type="GO" id="GO:0020037">
    <property type="term" value="F:heme binding"/>
    <property type="evidence" value="ECO:0007669"/>
    <property type="project" value="InterPro"/>
</dbReference>
<evidence type="ECO:0000256" key="3">
    <source>
        <dbReference type="ARBA" id="ARBA00022617"/>
    </source>
</evidence>
<comment type="similarity">
    <text evidence="2 9">Belongs to the cytochrome P450 family.</text>
</comment>
<evidence type="ECO:0000256" key="8">
    <source>
        <dbReference type="PIRSR" id="PIRSR602401-1"/>
    </source>
</evidence>
<evidence type="ECO:0000313" key="11">
    <source>
        <dbReference type="EMBL" id="KAG0454320.1"/>
    </source>
</evidence>
<evidence type="ECO:0000256" key="7">
    <source>
        <dbReference type="ARBA" id="ARBA00023033"/>
    </source>
</evidence>
<evidence type="ECO:0000313" key="12">
    <source>
        <dbReference type="Proteomes" id="UP000639772"/>
    </source>
</evidence>
<keyword evidence="6 8" id="KW-0408">Iron</keyword>
<organism evidence="11 12">
    <name type="scientific">Vanilla planifolia</name>
    <name type="common">Vanilla</name>
    <dbReference type="NCBI Taxonomy" id="51239"/>
    <lineage>
        <taxon>Eukaryota</taxon>
        <taxon>Viridiplantae</taxon>
        <taxon>Streptophyta</taxon>
        <taxon>Embryophyta</taxon>
        <taxon>Tracheophyta</taxon>
        <taxon>Spermatophyta</taxon>
        <taxon>Magnoliopsida</taxon>
        <taxon>Liliopsida</taxon>
        <taxon>Asparagales</taxon>
        <taxon>Orchidaceae</taxon>
        <taxon>Vanilloideae</taxon>
        <taxon>Vanilleae</taxon>
        <taxon>Vanilla</taxon>
    </lineage>
</organism>
<comment type="cofactor">
    <cofactor evidence="1 8">
        <name>heme</name>
        <dbReference type="ChEBI" id="CHEBI:30413"/>
    </cofactor>
</comment>
<keyword evidence="3 8" id="KW-0349">Heme</keyword>
<dbReference type="SUPFAM" id="SSF48264">
    <property type="entry name" value="Cytochrome P450"/>
    <property type="match status" value="1"/>
</dbReference>
<dbReference type="GO" id="GO:0004497">
    <property type="term" value="F:monooxygenase activity"/>
    <property type="evidence" value="ECO:0007669"/>
    <property type="project" value="UniProtKB-KW"/>
</dbReference>
<gene>
    <name evidence="11" type="ORF">HPP92_025624</name>
</gene>
<reference evidence="11 12" key="1">
    <citation type="journal article" date="2020" name="Nat. Food">
        <title>A phased Vanilla planifolia genome enables genetic improvement of flavour and production.</title>
        <authorList>
            <person name="Hasing T."/>
            <person name="Tang H."/>
            <person name="Brym M."/>
            <person name="Khazi F."/>
            <person name="Huang T."/>
            <person name="Chambers A.H."/>
        </authorList>
    </citation>
    <scope>NUCLEOTIDE SEQUENCE [LARGE SCALE GENOMIC DNA]</scope>
    <source>
        <tissue evidence="11">Leaf</tissue>
    </source>
</reference>
<keyword evidence="7 9" id="KW-0503">Monooxygenase</keyword>
<keyword evidence="10" id="KW-0472">Membrane</keyword>
<dbReference type="AlphaFoldDB" id="A0A835PKY6"/>
<evidence type="ECO:0000256" key="1">
    <source>
        <dbReference type="ARBA" id="ARBA00001971"/>
    </source>
</evidence>
<dbReference type="InterPro" id="IPR017972">
    <property type="entry name" value="Cyt_P450_CS"/>
</dbReference>
<dbReference type="PROSITE" id="PS00086">
    <property type="entry name" value="CYTOCHROME_P450"/>
    <property type="match status" value="1"/>
</dbReference>
<dbReference type="Pfam" id="PF00067">
    <property type="entry name" value="p450"/>
    <property type="match status" value="1"/>
</dbReference>
<evidence type="ECO:0000256" key="2">
    <source>
        <dbReference type="ARBA" id="ARBA00010617"/>
    </source>
</evidence>
<accession>A0A835PKY6</accession>